<sequence>MLITDLLPALRRRPVILVNGMTSRVDHYADIRDYLKQRGYRDEELYGTTFGSAGNVSMFSVTMECDFSRRIRELIVAVNSFTNSKVDILAFSMGSPVARKAILGGICVDTGEELGAPLTSHVDTFVSVAGPNHGSFLCVFSFIRSCNALNGLICSSTYLADINSVKRYEGSRIFTIYSKDDEFAGYEVCGRLTTPIDGQDQGYEVGEILVQVEKYWAQR</sequence>
<name>A0A3P6PKK3_ANISI</name>
<dbReference type="SUPFAM" id="SSF53474">
    <property type="entry name" value="alpha/beta-Hydrolases"/>
    <property type="match status" value="1"/>
</dbReference>
<evidence type="ECO:0000313" key="2">
    <source>
        <dbReference type="Proteomes" id="UP000267096"/>
    </source>
</evidence>
<protein>
    <recommendedName>
        <fullName evidence="3">Triacylglycerol lipase</fullName>
    </recommendedName>
</protein>
<accession>A0A3P6PKK3</accession>
<dbReference type="PANTHER" id="PTHR32015:SF7">
    <property type="entry name" value="LIPASE RELATED"/>
    <property type="match status" value="1"/>
</dbReference>
<dbReference type="GO" id="GO:0016298">
    <property type="term" value="F:lipase activity"/>
    <property type="evidence" value="ECO:0007669"/>
    <property type="project" value="TreeGrafter"/>
</dbReference>
<dbReference type="EMBL" id="UYRR01004104">
    <property type="protein sequence ID" value="VDK20761.1"/>
    <property type="molecule type" value="Genomic_DNA"/>
</dbReference>
<dbReference type="Pfam" id="PF01674">
    <property type="entry name" value="Lipase_2"/>
    <property type="match status" value="1"/>
</dbReference>
<dbReference type="OrthoDB" id="5853720at2759"/>
<organism evidence="1 2">
    <name type="scientific">Anisakis simplex</name>
    <name type="common">Herring worm</name>
    <dbReference type="NCBI Taxonomy" id="6269"/>
    <lineage>
        <taxon>Eukaryota</taxon>
        <taxon>Metazoa</taxon>
        <taxon>Ecdysozoa</taxon>
        <taxon>Nematoda</taxon>
        <taxon>Chromadorea</taxon>
        <taxon>Rhabditida</taxon>
        <taxon>Spirurina</taxon>
        <taxon>Ascaridomorpha</taxon>
        <taxon>Ascaridoidea</taxon>
        <taxon>Anisakidae</taxon>
        <taxon>Anisakis</taxon>
        <taxon>Anisakis simplex complex</taxon>
    </lineage>
</organism>
<dbReference type="Proteomes" id="UP000267096">
    <property type="component" value="Unassembled WGS sequence"/>
</dbReference>
<proteinExistence type="predicted"/>
<dbReference type="InterPro" id="IPR002918">
    <property type="entry name" value="Lipase_EstA/Esterase_EstB"/>
</dbReference>
<gene>
    <name evidence="1" type="ORF">ASIM_LOCUS2872</name>
</gene>
<keyword evidence="2" id="KW-1185">Reference proteome</keyword>
<dbReference type="GO" id="GO:0016042">
    <property type="term" value="P:lipid catabolic process"/>
    <property type="evidence" value="ECO:0007669"/>
    <property type="project" value="InterPro"/>
</dbReference>
<evidence type="ECO:0000313" key="1">
    <source>
        <dbReference type="EMBL" id="VDK20761.1"/>
    </source>
</evidence>
<dbReference type="PANTHER" id="PTHR32015">
    <property type="entry name" value="FASTING INDUCED LIPASE"/>
    <property type="match status" value="1"/>
</dbReference>
<dbReference type="InterPro" id="IPR029058">
    <property type="entry name" value="AB_hydrolase_fold"/>
</dbReference>
<reference evidence="1 2" key="1">
    <citation type="submission" date="2018-11" db="EMBL/GenBank/DDBJ databases">
        <authorList>
            <consortium name="Pathogen Informatics"/>
        </authorList>
    </citation>
    <scope>NUCLEOTIDE SEQUENCE [LARGE SCALE GENOMIC DNA]</scope>
</reference>
<dbReference type="Gene3D" id="3.40.50.1820">
    <property type="entry name" value="alpha/beta hydrolase"/>
    <property type="match status" value="1"/>
</dbReference>
<evidence type="ECO:0008006" key="3">
    <source>
        <dbReference type="Google" id="ProtNLM"/>
    </source>
</evidence>
<dbReference type="AlphaFoldDB" id="A0A3P6PKK3"/>